<evidence type="ECO:0000256" key="7">
    <source>
        <dbReference type="ARBA" id="ARBA00023004"/>
    </source>
</evidence>
<evidence type="ECO:0000256" key="5">
    <source>
        <dbReference type="ARBA" id="ARBA00022964"/>
    </source>
</evidence>
<reference evidence="10 11" key="1">
    <citation type="submission" date="2024-10" db="EMBL/GenBank/DDBJ databases">
        <title>The Natural Products Discovery Center: Release of the First 8490 Sequenced Strains for Exploring Actinobacteria Biosynthetic Diversity.</title>
        <authorList>
            <person name="Kalkreuter E."/>
            <person name="Kautsar S.A."/>
            <person name="Yang D."/>
            <person name="Bader C.D."/>
            <person name="Teijaro C.N."/>
            <person name="Fluegel L."/>
            <person name="Davis C.M."/>
            <person name="Simpson J.R."/>
            <person name="Lauterbach L."/>
            <person name="Steele A.D."/>
            <person name="Gui C."/>
            <person name="Meng S."/>
            <person name="Li G."/>
            <person name="Viehrig K."/>
            <person name="Ye F."/>
            <person name="Su P."/>
            <person name="Kiefer A.F."/>
            <person name="Nichols A."/>
            <person name="Cepeda A.J."/>
            <person name="Yan W."/>
            <person name="Fan B."/>
            <person name="Jiang Y."/>
            <person name="Adhikari A."/>
            <person name="Zheng C.-J."/>
            <person name="Schuster L."/>
            <person name="Cowan T.M."/>
            <person name="Smanski M.J."/>
            <person name="Chevrette M.G."/>
            <person name="De Carvalho L.P.S."/>
            <person name="Shen B."/>
        </authorList>
    </citation>
    <scope>NUCLEOTIDE SEQUENCE [LARGE SCALE GENOMIC DNA]</scope>
    <source>
        <strain evidence="10 11">NPDC001281</strain>
    </source>
</reference>
<dbReference type="SUPFAM" id="SSF54593">
    <property type="entry name" value="Glyoxalase/Bleomycin resistance protein/Dihydroxybiphenyl dioxygenase"/>
    <property type="match status" value="2"/>
</dbReference>
<accession>A0ABW6VC07</accession>
<organism evidence="10 11">
    <name type="scientific">Microtetraspora fusca</name>
    <dbReference type="NCBI Taxonomy" id="1997"/>
    <lineage>
        <taxon>Bacteria</taxon>
        <taxon>Bacillati</taxon>
        <taxon>Actinomycetota</taxon>
        <taxon>Actinomycetes</taxon>
        <taxon>Streptosporangiales</taxon>
        <taxon>Streptosporangiaceae</taxon>
        <taxon>Microtetraspora</taxon>
    </lineage>
</organism>
<dbReference type="CDD" id="cd07252">
    <property type="entry name" value="BphC1-RGP6_N_like"/>
    <property type="match status" value="1"/>
</dbReference>
<feature type="domain" description="VOC" evidence="9">
    <location>
        <begin position="6"/>
        <end position="120"/>
    </location>
</feature>
<dbReference type="PANTHER" id="PTHR21366:SF14">
    <property type="entry name" value="GLYOXALASE DOMAIN-CONTAINING PROTEIN 5"/>
    <property type="match status" value="1"/>
</dbReference>
<dbReference type="RefSeq" id="WP_387344937.1">
    <property type="nucleotide sequence ID" value="NZ_JBIAXI010000018.1"/>
</dbReference>
<dbReference type="EMBL" id="JBIAXI010000018">
    <property type="protein sequence ID" value="MFF4776548.1"/>
    <property type="molecule type" value="Genomic_DNA"/>
</dbReference>
<evidence type="ECO:0000313" key="10">
    <source>
        <dbReference type="EMBL" id="MFF4776548.1"/>
    </source>
</evidence>
<dbReference type="InterPro" id="IPR004360">
    <property type="entry name" value="Glyas_Fos-R_dOase_dom"/>
</dbReference>
<name>A0ABW6VC07_MICFU</name>
<dbReference type="PROSITE" id="PS00082">
    <property type="entry name" value="EXTRADIOL_DIOXYGENAS"/>
    <property type="match status" value="1"/>
</dbReference>
<keyword evidence="6 8" id="KW-0560">Oxidoreductase</keyword>
<proteinExistence type="inferred from homology"/>
<evidence type="ECO:0000256" key="2">
    <source>
        <dbReference type="ARBA" id="ARBA00008784"/>
    </source>
</evidence>
<dbReference type="Pfam" id="PF00903">
    <property type="entry name" value="Glyoxalase"/>
    <property type="match status" value="1"/>
</dbReference>
<dbReference type="InterPro" id="IPR029068">
    <property type="entry name" value="Glyas_Bleomycin-R_OHBP_Dase"/>
</dbReference>
<dbReference type="InterPro" id="IPR050383">
    <property type="entry name" value="GlyoxalaseI/FosfomycinResist"/>
</dbReference>
<evidence type="ECO:0000256" key="8">
    <source>
        <dbReference type="RuleBase" id="RU000683"/>
    </source>
</evidence>
<gene>
    <name evidence="10" type="ORF">ACFY05_27165</name>
</gene>
<evidence type="ECO:0000256" key="4">
    <source>
        <dbReference type="ARBA" id="ARBA00022797"/>
    </source>
</evidence>
<keyword evidence="5 8" id="KW-0223">Dioxygenase</keyword>
<evidence type="ECO:0000256" key="3">
    <source>
        <dbReference type="ARBA" id="ARBA00022723"/>
    </source>
</evidence>
<protein>
    <submittedName>
        <fullName evidence="10">VOC family protein</fullName>
    </submittedName>
</protein>
<evidence type="ECO:0000313" key="11">
    <source>
        <dbReference type="Proteomes" id="UP001602119"/>
    </source>
</evidence>
<feature type="domain" description="VOC" evidence="9">
    <location>
        <begin position="142"/>
        <end position="259"/>
    </location>
</feature>
<keyword evidence="3" id="KW-0479">Metal-binding</keyword>
<dbReference type="Gene3D" id="3.10.180.10">
    <property type="entry name" value="2,3-Dihydroxybiphenyl 1,2-Dioxygenase, domain 1"/>
    <property type="match status" value="2"/>
</dbReference>
<keyword evidence="7 8" id="KW-0408">Iron</keyword>
<evidence type="ECO:0000256" key="1">
    <source>
        <dbReference type="ARBA" id="ARBA00001954"/>
    </source>
</evidence>
<dbReference type="CDD" id="cd07237">
    <property type="entry name" value="BphC1-RGP6_C_like"/>
    <property type="match status" value="1"/>
</dbReference>
<dbReference type="PROSITE" id="PS51819">
    <property type="entry name" value="VOC"/>
    <property type="match status" value="2"/>
</dbReference>
<keyword evidence="4 8" id="KW-0058">Aromatic hydrocarbons catabolism</keyword>
<sequence>MGSVRALAQLGVETRDPAAWRKFGTTVLGMQETPAPSGELRLRMDRMTYRLAVAAGDQDRLGYLAWEVGEESELAEIVARLEKAGYPVQEASREEAERRDVQQLLHTVDPGGYQVHLIRGALATTEPFASPTGSTFVADGLGLGHAVLAVRDYEAALHFYRDLLGMRLTDQLDLHGTSVTFLHCNPRHHSLALVDAGADEGMHHFMVELGTLDDVGHSYDRCLAGAAPVAASLGRHSNDGVVSFYAATPSGFTVEIGWGGLLVDDQTWRPARLTGPSAWGHHAAGATQ</sequence>
<dbReference type="InterPro" id="IPR000486">
    <property type="entry name" value="Xdiol_ring_cleave_dOase_1/2"/>
</dbReference>
<comment type="caution">
    <text evidence="10">The sequence shown here is derived from an EMBL/GenBank/DDBJ whole genome shotgun (WGS) entry which is preliminary data.</text>
</comment>
<comment type="similarity">
    <text evidence="2 8">Belongs to the extradiol ring-cleavage dioxygenase family.</text>
</comment>
<dbReference type="Proteomes" id="UP001602119">
    <property type="component" value="Unassembled WGS sequence"/>
</dbReference>
<comment type="cofactor">
    <cofactor evidence="1 8">
        <name>Fe(2+)</name>
        <dbReference type="ChEBI" id="CHEBI:29033"/>
    </cofactor>
</comment>
<dbReference type="InterPro" id="IPR037523">
    <property type="entry name" value="VOC_core"/>
</dbReference>
<dbReference type="PANTHER" id="PTHR21366">
    <property type="entry name" value="GLYOXALASE FAMILY PROTEIN"/>
    <property type="match status" value="1"/>
</dbReference>
<evidence type="ECO:0000259" key="9">
    <source>
        <dbReference type="PROSITE" id="PS51819"/>
    </source>
</evidence>
<evidence type="ECO:0000256" key="6">
    <source>
        <dbReference type="ARBA" id="ARBA00023002"/>
    </source>
</evidence>
<keyword evidence="11" id="KW-1185">Reference proteome</keyword>
<dbReference type="Pfam" id="PF22632">
    <property type="entry name" value="BphC_D1"/>
    <property type="match status" value="1"/>
</dbReference>